<sequence length="172" mass="18360">MSDYTTPVHITPNHDVESFRCSSGELTTWLKTHALGSHNGRHTRVAVTTPINSDTVVAYYAIAVGSVRASDADARLKQGGGSHPVPVVVLARLAVDERHSGRGLGGALLLDALHRALAASDQVGARAVVVHCKDAGAKAFYRSMIPGFREMPSEPMTLTLLMKDIKRHLTGA</sequence>
<dbReference type="RefSeq" id="WP_284328342.1">
    <property type="nucleotide sequence ID" value="NZ_BSUN01000001.1"/>
</dbReference>
<dbReference type="SUPFAM" id="SSF55729">
    <property type="entry name" value="Acyl-CoA N-acyltransferases (Nat)"/>
    <property type="match status" value="1"/>
</dbReference>
<feature type="domain" description="N-acetyltransferase" evidence="6">
    <location>
        <begin position="64"/>
        <end position="144"/>
    </location>
</feature>
<dbReference type="Pfam" id="PF13508">
    <property type="entry name" value="Acetyltransf_7"/>
    <property type="match status" value="1"/>
</dbReference>
<dbReference type="InterPro" id="IPR016181">
    <property type="entry name" value="Acyl_CoA_acyltransferase"/>
</dbReference>
<comment type="caution">
    <text evidence="7">The sequence shown here is derived from an EMBL/GenBank/DDBJ whole genome shotgun (WGS) entry which is preliminary data.</text>
</comment>
<accession>A0ABQ6IDV9</accession>
<evidence type="ECO:0000256" key="2">
    <source>
        <dbReference type="ARBA" id="ARBA00022649"/>
    </source>
</evidence>
<evidence type="ECO:0000256" key="5">
    <source>
        <dbReference type="ARBA" id="ARBA00049880"/>
    </source>
</evidence>
<dbReference type="PANTHER" id="PTHR36449">
    <property type="entry name" value="ACETYLTRANSFERASE-RELATED"/>
    <property type="match status" value="1"/>
</dbReference>
<organism evidence="7 8">
    <name type="scientific">Demequina litorisediminis</name>
    <dbReference type="NCBI Taxonomy" id="1849022"/>
    <lineage>
        <taxon>Bacteria</taxon>
        <taxon>Bacillati</taxon>
        <taxon>Actinomycetota</taxon>
        <taxon>Actinomycetes</taxon>
        <taxon>Micrococcales</taxon>
        <taxon>Demequinaceae</taxon>
        <taxon>Demequina</taxon>
    </lineage>
</organism>
<evidence type="ECO:0000256" key="3">
    <source>
        <dbReference type="ARBA" id="ARBA00022679"/>
    </source>
</evidence>
<evidence type="ECO:0000259" key="6">
    <source>
        <dbReference type="Pfam" id="PF13508"/>
    </source>
</evidence>
<dbReference type="InterPro" id="IPR000182">
    <property type="entry name" value="GNAT_dom"/>
</dbReference>
<dbReference type="PANTHER" id="PTHR36449:SF1">
    <property type="entry name" value="ACETYLTRANSFERASE"/>
    <property type="match status" value="1"/>
</dbReference>
<comment type="catalytic activity">
    <reaction evidence="5">
        <text>glycyl-tRNA(Gly) + acetyl-CoA = N-acetylglycyl-tRNA(Gly) + CoA + H(+)</text>
        <dbReference type="Rhea" id="RHEA:81867"/>
        <dbReference type="Rhea" id="RHEA-COMP:9683"/>
        <dbReference type="Rhea" id="RHEA-COMP:19766"/>
        <dbReference type="ChEBI" id="CHEBI:15378"/>
        <dbReference type="ChEBI" id="CHEBI:57287"/>
        <dbReference type="ChEBI" id="CHEBI:57288"/>
        <dbReference type="ChEBI" id="CHEBI:78522"/>
        <dbReference type="ChEBI" id="CHEBI:232036"/>
    </reaction>
</comment>
<protein>
    <submittedName>
        <fullName evidence="7">N-acetyltransferase GCN5</fullName>
    </submittedName>
</protein>
<evidence type="ECO:0000256" key="4">
    <source>
        <dbReference type="ARBA" id="ARBA00023315"/>
    </source>
</evidence>
<keyword evidence="2" id="KW-1277">Toxin-antitoxin system</keyword>
<name>A0ABQ6IDV9_9MICO</name>
<evidence type="ECO:0000313" key="7">
    <source>
        <dbReference type="EMBL" id="GMA36010.1"/>
    </source>
</evidence>
<keyword evidence="4" id="KW-0012">Acyltransferase</keyword>
<dbReference type="Proteomes" id="UP001157125">
    <property type="component" value="Unassembled WGS sequence"/>
</dbReference>
<proteinExistence type="predicted"/>
<keyword evidence="8" id="KW-1185">Reference proteome</keyword>
<gene>
    <name evidence="7" type="ORF">GCM10025876_22140</name>
</gene>
<dbReference type="Gene3D" id="3.40.630.30">
    <property type="match status" value="1"/>
</dbReference>
<keyword evidence="1" id="KW-0678">Repressor</keyword>
<dbReference type="EMBL" id="BSUN01000001">
    <property type="protein sequence ID" value="GMA36010.1"/>
    <property type="molecule type" value="Genomic_DNA"/>
</dbReference>
<evidence type="ECO:0000256" key="1">
    <source>
        <dbReference type="ARBA" id="ARBA00022491"/>
    </source>
</evidence>
<reference evidence="8" key="1">
    <citation type="journal article" date="2019" name="Int. J. Syst. Evol. Microbiol.">
        <title>The Global Catalogue of Microorganisms (GCM) 10K type strain sequencing project: providing services to taxonomists for standard genome sequencing and annotation.</title>
        <authorList>
            <consortium name="The Broad Institute Genomics Platform"/>
            <consortium name="The Broad Institute Genome Sequencing Center for Infectious Disease"/>
            <person name="Wu L."/>
            <person name="Ma J."/>
        </authorList>
    </citation>
    <scope>NUCLEOTIDE SEQUENCE [LARGE SCALE GENOMIC DNA]</scope>
    <source>
        <strain evidence="8">NBRC 112299</strain>
    </source>
</reference>
<keyword evidence="3" id="KW-0808">Transferase</keyword>
<evidence type="ECO:0000313" key="8">
    <source>
        <dbReference type="Proteomes" id="UP001157125"/>
    </source>
</evidence>